<sequence>MCSAVKLIMGVNGASVWPFDRTSDTKTIAVIEKNRAWIPKMRVTHCDRQQCLLWRSLSPLRDEGRSFRVRLLEGTCDCCLFQSLHYPCRHALAGYAAASIEWVPYEAVFKVYKMESSSITDESMWAEWHRTRLCPNPVMRRKATERPVSTRFRNDIDETERHEKRCGLCRKYGHTRRECPNHPMGDV</sequence>
<dbReference type="Proteomes" id="UP000289738">
    <property type="component" value="Chromosome A02"/>
</dbReference>
<dbReference type="GO" id="GO:0003676">
    <property type="term" value="F:nucleic acid binding"/>
    <property type="evidence" value="ECO:0007669"/>
    <property type="project" value="InterPro"/>
</dbReference>
<dbReference type="SMART" id="SM00575">
    <property type="entry name" value="ZnF_PMZ"/>
    <property type="match status" value="1"/>
</dbReference>
<protein>
    <recommendedName>
        <fullName evidence="5">SWIM-type domain-containing protein</fullName>
    </recommendedName>
</protein>
<dbReference type="PROSITE" id="PS50966">
    <property type="entry name" value="ZF_SWIM"/>
    <property type="match status" value="1"/>
</dbReference>
<evidence type="ECO:0000256" key="4">
    <source>
        <dbReference type="PROSITE-ProRule" id="PRU00325"/>
    </source>
</evidence>
<keyword evidence="7" id="KW-1185">Reference proteome</keyword>
<organism evidence="6 7">
    <name type="scientific">Arachis hypogaea</name>
    <name type="common">Peanut</name>
    <dbReference type="NCBI Taxonomy" id="3818"/>
    <lineage>
        <taxon>Eukaryota</taxon>
        <taxon>Viridiplantae</taxon>
        <taxon>Streptophyta</taxon>
        <taxon>Embryophyta</taxon>
        <taxon>Tracheophyta</taxon>
        <taxon>Spermatophyta</taxon>
        <taxon>Magnoliopsida</taxon>
        <taxon>eudicotyledons</taxon>
        <taxon>Gunneridae</taxon>
        <taxon>Pentapetalae</taxon>
        <taxon>rosids</taxon>
        <taxon>fabids</taxon>
        <taxon>Fabales</taxon>
        <taxon>Fabaceae</taxon>
        <taxon>Papilionoideae</taxon>
        <taxon>50 kb inversion clade</taxon>
        <taxon>dalbergioids sensu lato</taxon>
        <taxon>Dalbergieae</taxon>
        <taxon>Pterocarpus clade</taxon>
        <taxon>Arachis</taxon>
    </lineage>
</organism>
<proteinExistence type="predicted"/>
<evidence type="ECO:0000256" key="3">
    <source>
        <dbReference type="ARBA" id="ARBA00022833"/>
    </source>
</evidence>
<dbReference type="SUPFAM" id="SSF57756">
    <property type="entry name" value="Retrovirus zinc finger-like domains"/>
    <property type="match status" value="1"/>
</dbReference>
<reference evidence="6 7" key="1">
    <citation type="submission" date="2019-01" db="EMBL/GenBank/DDBJ databases">
        <title>Sequencing of cultivated peanut Arachis hypogaea provides insights into genome evolution and oil improvement.</title>
        <authorList>
            <person name="Chen X."/>
        </authorList>
    </citation>
    <scope>NUCLEOTIDE SEQUENCE [LARGE SCALE GENOMIC DNA]</scope>
    <source>
        <strain evidence="7">cv. Fuhuasheng</strain>
        <tissue evidence="6">Leaves</tissue>
    </source>
</reference>
<feature type="domain" description="SWIM-type" evidence="5">
    <location>
        <begin position="67"/>
        <end position="99"/>
    </location>
</feature>
<dbReference type="Pfam" id="PF04434">
    <property type="entry name" value="SWIM"/>
    <property type="match status" value="1"/>
</dbReference>
<dbReference type="InterPro" id="IPR036875">
    <property type="entry name" value="Znf_CCHC_sf"/>
</dbReference>
<evidence type="ECO:0000313" key="7">
    <source>
        <dbReference type="Proteomes" id="UP000289738"/>
    </source>
</evidence>
<evidence type="ECO:0000313" key="6">
    <source>
        <dbReference type="EMBL" id="RYR72723.1"/>
    </source>
</evidence>
<dbReference type="EMBL" id="SDMP01000002">
    <property type="protein sequence ID" value="RYR72723.1"/>
    <property type="molecule type" value="Genomic_DNA"/>
</dbReference>
<dbReference type="InterPro" id="IPR007527">
    <property type="entry name" value="Znf_SWIM"/>
</dbReference>
<dbReference type="GO" id="GO:0008270">
    <property type="term" value="F:zinc ion binding"/>
    <property type="evidence" value="ECO:0007669"/>
    <property type="project" value="UniProtKB-KW"/>
</dbReference>
<accession>A0A445EBM7</accession>
<evidence type="ECO:0000256" key="2">
    <source>
        <dbReference type="ARBA" id="ARBA00022771"/>
    </source>
</evidence>
<keyword evidence="1" id="KW-0479">Metal-binding</keyword>
<dbReference type="AlphaFoldDB" id="A0A445EBM7"/>
<gene>
    <name evidence="6" type="ORF">Ahy_A02g006937</name>
</gene>
<keyword evidence="3" id="KW-0862">Zinc</keyword>
<name>A0A445EBM7_ARAHY</name>
<evidence type="ECO:0000256" key="1">
    <source>
        <dbReference type="ARBA" id="ARBA00022723"/>
    </source>
</evidence>
<evidence type="ECO:0000259" key="5">
    <source>
        <dbReference type="PROSITE" id="PS50966"/>
    </source>
</evidence>
<comment type="caution">
    <text evidence="6">The sequence shown here is derived from an EMBL/GenBank/DDBJ whole genome shotgun (WGS) entry which is preliminary data.</text>
</comment>
<dbReference type="InterPro" id="IPR006564">
    <property type="entry name" value="Znf_PMZ"/>
</dbReference>
<keyword evidence="2 4" id="KW-0863">Zinc-finger</keyword>